<keyword evidence="4" id="KW-1185">Reference proteome</keyword>
<protein>
    <submittedName>
        <fullName evidence="3">Uncharacterized protein</fullName>
    </submittedName>
</protein>
<dbReference type="InterPro" id="IPR010154">
    <property type="entry name" value="CRISPR-assoc_Cas7/Cst2/DevR"/>
</dbReference>
<dbReference type="Proteomes" id="UP001571980">
    <property type="component" value="Unassembled WGS sequence"/>
</dbReference>
<evidence type="ECO:0000256" key="1">
    <source>
        <dbReference type="ARBA" id="ARBA00023118"/>
    </source>
</evidence>
<evidence type="ECO:0000256" key="2">
    <source>
        <dbReference type="ARBA" id="ARBA00025626"/>
    </source>
</evidence>
<sequence length="361" mass="40244">MMLIALYRKAMDNNMANTRESVGIYTFLNRGGVTVGNKIVVGPKINGNMIRHYIFEKFVDLAIEHAKAHDGEYYLGLTSTALIKEGYRYPDKTPKVRYNGNWFFEKVEADGIEIHGVGKVKVQNGEIVEAEDVAATNGEELVKYFADADVFGYLIPSKSIKRTSILHVSDAVAVEGMIFQTVHARMKVSDEFEGLIEGGAKTQQRMVKETASGAYVGEVAVDYARLGLTEVVEGNTYRKARVISDSEYERRKKILNLAVAEVLLNPFGANMARNQPLTHLLDALIVVVKNAPIRPALTPPQYPDYIPKSIESVGDFIDTARDLGYRAKVEVYVYNYPLSEPPEFVKVLTTPEELRKELAGI</sequence>
<dbReference type="InterPro" id="IPR052681">
    <property type="entry name" value="CRISPR-Cas7/Cst2/DevR"/>
</dbReference>
<dbReference type="Pfam" id="PF01905">
    <property type="entry name" value="DevR"/>
    <property type="match status" value="1"/>
</dbReference>
<organism evidence="3 4">
    <name type="scientific">Pyrococcus kukulkanii</name>
    <dbReference type="NCBI Taxonomy" id="1609559"/>
    <lineage>
        <taxon>Archaea</taxon>
        <taxon>Methanobacteriati</taxon>
        <taxon>Methanobacteriota</taxon>
        <taxon>Thermococci</taxon>
        <taxon>Thermococcales</taxon>
        <taxon>Thermococcaceae</taxon>
        <taxon>Pyrococcus</taxon>
    </lineage>
</organism>
<comment type="caution">
    <text evidence="3">The sequence shown here is derived from an EMBL/GenBank/DDBJ whole genome shotgun (WGS) entry which is preliminary data.</text>
</comment>
<evidence type="ECO:0000313" key="4">
    <source>
        <dbReference type="Proteomes" id="UP001571980"/>
    </source>
</evidence>
<dbReference type="PANTHER" id="PTHR37459">
    <property type="match status" value="1"/>
</dbReference>
<proteinExistence type="predicted"/>
<gene>
    <name evidence="3" type="ORF">P8X34_10360</name>
</gene>
<dbReference type="PANTHER" id="PTHR37459:SF1">
    <property type="entry name" value="CRISPR-ASSOCIATED PROTEIN CAS7_CST2_DEVR"/>
    <property type="match status" value="1"/>
</dbReference>
<reference evidence="3 4" key="1">
    <citation type="submission" date="2023-03" db="EMBL/GenBank/DDBJ databases">
        <title>Speciation in Pyrococcus: adaptation to high temperature as a mechanism.</title>
        <authorList>
            <person name="Gu J."/>
        </authorList>
    </citation>
    <scope>NUCLEOTIDE SEQUENCE [LARGE SCALE GENOMIC DNA]</scope>
    <source>
        <strain evidence="3 4">LMOA34</strain>
    </source>
</reference>
<name>A0ABV4T5I6_9EURY</name>
<dbReference type="EMBL" id="JARRIG010000007">
    <property type="protein sequence ID" value="MFA4805126.1"/>
    <property type="molecule type" value="Genomic_DNA"/>
</dbReference>
<keyword evidence="1" id="KW-0051">Antiviral defense</keyword>
<dbReference type="RefSeq" id="WP_372824479.1">
    <property type="nucleotide sequence ID" value="NZ_JARRIG010000007.1"/>
</dbReference>
<accession>A0ABV4T5I6</accession>
<evidence type="ECO:0000313" key="3">
    <source>
        <dbReference type="EMBL" id="MFA4805126.1"/>
    </source>
</evidence>
<comment type="function">
    <text evidence="2">CRISPR (clustered regularly interspaced short palindromic repeat) is an adaptive immune system that provides protection against mobile genetic elements (viruses, transposable elements and conjugative plasmids). CRISPR clusters contain spacers, sequences complementary to antecedent mobile elements, and target invading nucleic acids. CRISPR clusters are transcribed and processed into CRISPR RNA (crRNA).</text>
</comment>